<keyword evidence="10 12" id="KW-0560">Oxidoreductase</keyword>
<dbReference type="PROSITE" id="PS51257">
    <property type="entry name" value="PROKAR_LIPOPROTEIN"/>
    <property type="match status" value="1"/>
</dbReference>
<dbReference type="InterPro" id="IPR034227">
    <property type="entry name" value="CuRO_UO_II"/>
</dbReference>
<dbReference type="Pfam" id="PF00116">
    <property type="entry name" value="COX2"/>
    <property type="match status" value="1"/>
</dbReference>
<name>A0A1I7G8I8_9BACL</name>
<evidence type="ECO:0000256" key="2">
    <source>
        <dbReference type="ARBA" id="ARBA00007866"/>
    </source>
</evidence>
<evidence type="ECO:0000313" key="19">
    <source>
        <dbReference type="Proteomes" id="UP000183508"/>
    </source>
</evidence>
<gene>
    <name evidence="18" type="ORF">SAMN05421543_10266</name>
</gene>
<evidence type="ECO:0000256" key="7">
    <source>
        <dbReference type="ARBA" id="ARBA00022729"/>
    </source>
</evidence>
<feature type="domain" description="Cytochrome oxidase subunit II copper A binding" evidence="16">
    <location>
        <begin position="125"/>
        <end position="237"/>
    </location>
</feature>
<comment type="function">
    <text evidence="14">Subunits I and II form the functional core of the enzyme complex. Electrons originating in cytochrome c are transferred via heme a and Cu(A) to the binuclear center formed by heme a3 and Cu(B).</text>
</comment>
<keyword evidence="14" id="KW-0186">Copper</keyword>
<feature type="domain" description="Cytochrome oxidase subunit II transmembrane region profile" evidence="17">
    <location>
        <begin position="23"/>
        <end position="121"/>
    </location>
</feature>
<keyword evidence="11 12" id="KW-0472">Membrane</keyword>
<dbReference type="Pfam" id="PF02790">
    <property type="entry name" value="COX2_TM"/>
    <property type="match status" value="1"/>
</dbReference>
<dbReference type="Gene3D" id="2.60.40.420">
    <property type="entry name" value="Cupredoxins - blue copper proteins"/>
    <property type="match status" value="1"/>
</dbReference>
<organism evidence="18 19">
    <name type="scientific">Alicyclobacillus macrosporangiidus</name>
    <dbReference type="NCBI Taxonomy" id="392015"/>
    <lineage>
        <taxon>Bacteria</taxon>
        <taxon>Bacillati</taxon>
        <taxon>Bacillota</taxon>
        <taxon>Bacilli</taxon>
        <taxon>Bacillales</taxon>
        <taxon>Alicyclobacillaceae</taxon>
        <taxon>Alicyclobacillus</taxon>
    </lineage>
</organism>
<dbReference type="GO" id="GO:0042773">
    <property type="term" value="P:ATP synthesis coupled electron transport"/>
    <property type="evidence" value="ECO:0007669"/>
    <property type="project" value="TreeGrafter"/>
</dbReference>
<evidence type="ECO:0000259" key="17">
    <source>
        <dbReference type="PROSITE" id="PS50999"/>
    </source>
</evidence>
<dbReference type="InterPro" id="IPR002429">
    <property type="entry name" value="CcO_II-like_C"/>
</dbReference>
<sequence>MRPSWWKLAFTLAAGAGISLLTSGCGEEIRVFQPAGPVARSELELIWLQMGLTAVVILPVILLLAWIVIRYRNKPGNPAPYQPEFAESRTLEIIWWAIPIVIVGILGTVTWHKTYALAQSPSPSKEPLKIEVMSLNWKWLFFYPDQKIATVNYAEIPTDRPVEFLLTANAPMNAFWVPNLGGMQYTMPGMVTALWLQADKAGEYYGHGGNFTGPGFAQMQFRVVAKPQSDFDAWVRQVVNSAPDMTQADYDKLTQPGHLGELSFSSYPEGIFEKTVMDEGGMYMEHDRAMLGNMMPHS</sequence>
<dbReference type="CDD" id="cd04212">
    <property type="entry name" value="CuRO_UO_II"/>
    <property type="match status" value="1"/>
</dbReference>
<dbReference type="InterPro" id="IPR036257">
    <property type="entry name" value="Cyt_c_oxidase_su2_TM_sf"/>
</dbReference>
<dbReference type="InterPro" id="IPR011759">
    <property type="entry name" value="Cyt_c_oxidase_su2_TM_dom"/>
</dbReference>
<evidence type="ECO:0000256" key="15">
    <source>
        <dbReference type="SAM" id="Phobius"/>
    </source>
</evidence>
<dbReference type="EMBL" id="FPBV01000002">
    <property type="protein sequence ID" value="SFU44733.1"/>
    <property type="molecule type" value="Genomic_DNA"/>
</dbReference>
<dbReference type="EC" id="1.10.3.-" evidence="12"/>
<dbReference type="PROSITE" id="PS50999">
    <property type="entry name" value="COX2_TM"/>
    <property type="match status" value="1"/>
</dbReference>
<dbReference type="RefSeq" id="WP_074949418.1">
    <property type="nucleotide sequence ID" value="NZ_FPBV01000002.1"/>
</dbReference>
<keyword evidence="19" id="KW-1185">Reference proteome</keyword>
<dbReference type="SUPFAM" id="SSF81464">
    <property type="entry name" value="Cytochrome c oxidase subunit II-like, transmembrane region"/>
    <property type="match status" value="1"/>
</dbReference>
<dbReference type="PANTHER" id="PTHR22888:SF18">
    <property type="entry name" value="CYTOCHROME BO(3) UBIQUINOL OXIDASE SUBUNIT 2"/>
    <property type="match status" value="1"/>
</dbReference>
<reference evidence="19" key="1">
    <citation type="submission" date="2016-10" db="EMBL/GenBank/DDBJ databases">
        <authorList>
            <person name="Varghese N."/>
        </authorList>
    </citation>
    <scope>NUCLEOTIDE SEQUENCE [LARGE SCALE GENOMIC DNA]</scope>
    <source>
        <strain evidence="19">DSM 17980</strain>
    </source>
</reference>
<evidence type="ECO:0000256" key="11">
    <source>
        <dbReference type="ARBA" id="ARBA00023136"/>
    </source>
</evidence>
<accession>A0A1I7G8I8</accession>
<keyword evidence="8 12" id="KW-0249">Electron transport</keyword>
<keyword evidence="14" id="KW-0479">Metal-binding</keyword>
<comment type="function">
    <text evidence="12">Catalyzes quinol oxidation with the concomitant reduction of oxygen to water. Subunit II transfers the electrons from a quinol to the binuclear center of the catalytic subunit I.</text>
</comment>
<evidence type="ECO:0000256" key="14">
    <source>
        <dbReference type="RuleBase" id="RU004024"/>
    </source>
</evidence>
<evidence type="ECO:0000259" key="16">
    <source>
        <dbReference type="PROSITE" id="PS50857"/>
    </source>
</evidence>
<keyword evidence="9 15" id="KW-1133">Transmembrane helix</keyword>
<feature type="transmembrane region" description="Helical" evidence="15">
    <location>
        <begin position="90"/>
        <end position="111"/>
    </location>
</feature>
<dbReference type="eggNOG" id="COG1622">
    <property type="taxonomic scope" value="Bacteria"/>
</dbReference>
<keyword evidence="5 12" id="KW-0679">Respiratory chain</keyword>
<keyword evidence="3 12" id="KW-0813">Transport</keyword>
<comment type="catalytic activity">
    <reaction evidence="12">
        <text>2 a quinol + O2 = 2 a quinone + 2 H2O</text>
        <dbReference type="Rhea" id="RHEA:55376"/>
        <dbReference type="ChEBI" id="CHEBI:15377"/>
        <dbReference type="ChEBI" id="CHEBI:15379"/>
        <dbReference type="ChEBI" id="CHEBI:24646"/>
        <dbReference type="ChEBI" id="CHEBI:132124"/>
    </reaction>
</comment>
<evidence type="ECO:0000313" key="18">
    <source>
        <dbReference type="EMBL" id="SFU44733.1"/>
    </source>
</evidence>
<dbReference type="PROSITE" id="PS50857">
    <property type="entry name" value="COX2_CUA"/>
    <property type="match status" value="1"/>
</dbReference>
<evidence type="ECO:0000256" key="10">
    <source>
        <dbReference type="ARBA" id="ARBA00023002"/>
    </source>
</evidence>
<comment type="catalytic activity">
    <reaction evidence="14">
        <text>4 Fe(II)-[cytochrome c] + O2 + 8 H(+)(in) = 4 Fe(III)-[cytochrome c] + 2 H2O + 4 H(+)(out)</text>
        <dbReference type="Rhea" id="RHEA:11436"/>
        <dbReference type="Rhea" id="RHEA-COMP:10350"/>
        <dbReference type="Rhea" id="RHEA-COMP:14399"/>
        <dbReference type="ChEBI" id="CHEBI:15377"/>
        <dbReference type="ChEBI" id="CHEBI:15378"/>
        <dbReference type="ChEBI" id="CHEBI:15379"/>
        <dbReference type="ChEBI" id="CHEBI:29033"/>
        <dbReference type="ChEBI" id="CHEBI:29034"/>
        <dbReference type="EC" id="7.1.1.9"/>
    </reaction>
</comment>
<dbReference type="InterPro" id="IPR006333">
    <property type="entry name" value="Cyt_o_ubiquinol_oxidase_su2"/>
</dbReference>
<dbReference type="STRING" id="392015.SAMN05421543_10266"/>
<dbReference type="Gene3D" id="1.10.287.90">
    <property type="match status" value="1"/>
</dbReference>
<evidence type="ECO:0000256" key="13">
    <source>
        <dbReference type="RuleBase" id="RU000456"/>
    </source>
</evidence>
<evidence type="ECO:0000256" key="6">
    <source>
        <dbReference type="ARBA" id="ARBA00022692"/>
    </source>
</evidence>
<dbReference type="Proteomes" id="UP000183508">
    <property type="component" value="Unassembled WGS sequence"/>
</dbReference>
<feature type="transmembrane region" description="Helical" evidence="15">
    <location>
        <begin position="45"/>
        <end position="69"/>
    </location>
</feature>
<dbReference type="InterPro" id="IPR008972">
    <property type="entry name" value="Cupredoxin"/>
</dbReference>
<dbReference type="SUPFAM" id="SSF49503">
    <property type="entry name" value="Cupredoxins"/>
    <property type="match status" value="1"/>
</dbReference>
<dbReference type="GO" id="GO:0016682">
    <property type="term" value="F:oxidoreductase activity, acting on diphenols and related substances as donors, oxygen as acceptor"/>
    <property type="evidence" value="ECO:0007669"/>
    <property type="project" value="InterPro"/>
</dbReference>
<dbReference type="PANTHER" id="PTHR22888">
    <property type="entry name" value="CYTOCHROME C OXIDASE, SUBUNIT II"/>
    <property type="match status" value="1"/>
</dbReference>
<comment type="cofactor">
    <cofactor evidence="14">
        <name>Cu cation</name>
        <dbReference type="ChEBI" id="CHEBI:23378"/>
    </cofactor>
    <text evidence="14">Binds a copper A center.</text>
</comment>
<evidence type="ECO:0000256" key="5">
    <source>
        <dbReference type="ARBA" id="ARBA00022660"/>
    </source>
</evidence>
<evidence type="ECO:0000256" key="8">
    <source>
        <dbReference type="ARBA" id="ARBA00022982"/>
    </source>
</evidence>
<dbReference type="PIRSF" id="PIRSF000292">
    <property type="entry name" value="Ubi_od_II"/>
    <property type="match status" value="1"/>
</dbReference>
<comment type="subcellular location">
    <subcellularLocation>
        <location evidence="1 13">Cell membrane</location>
        <topology evidence="1 13">Multi-pass membrane protein</topology>
    </subcellularLocation>
</comment>
<dbReference type="GO" id="GO:0005886">
    <property type="term" value="C:plasma membrane"/>
    <property type="evidence" value="ECO:0007669"/>
    <property type="project" value="UniProtKB-SubCell"/>
</dbReference>
<keyword evidence="6 13" id="KW-0812">Transmembrane</keyword>
<evidence type="ECO:0000256" key="9">
    <source>
        <dbReference type="ARBA" id="ARBA00022989"/>
    </source>
</evidence>
<evidence type="ECO:0000256" key="12">
    <source>
        <dbReference type="PIRNR" id="PIRNR000292"/>
    </source>
</evidence>
<evidence type="ECO:0000256" key="4">
    <source>
        <dbReference type="ARBA" id="ARBA00022475"/>
    </source>
</evidence>
<dbReference type="InterPro" id="IPR045187">
    <property type="entry name" value="CcO_II"/>
</dbReference>
<dbReference type="AlphaFoldDB" id="A0A1I7G8I8"/>
<dbReference type="GO" id="GO:0004129">
    <property type="term" value="F:cytochrome-c oxidase activity"/>
    <property type="evidence" value="ECO:0007669"/>
    <property type="project" value="UniProtKB-UniRule"/>
</dbReference>
<protein>
    <recommendedName>
        <fullName evidence="12">Quinol oxidase subunit 2</fullName>
        <ecNumber evidence="12">1.10.3.-</ecNumber>
    </recommendedName>
</protein>
<evidence type="ECO:0000256" key="1">
    <source>
        <dbReference type="ARBA" id="ARBA00004651"/>
    </source>
</evidence>
<comment type="similarity">
    <text evidence="2 12 13">Belongs to the cytochrome c oxidase subunit 2 family.</text>
</comment>
<dbReference type="GO" id="GO:0005507">
    <property type="term" value="F:copper ion binding"/>
    <property type="evidence" value="ECO:0007669"/>
    <property type="project" value="InterPro"/>
</dbReference>
<keyword evidence="4 12" id="KW-1003">Cell membrane</keyword>
<keyword evidence="7" id="KW-0732">Signal</keyword>
<proteinExistence type="inferred from homology"/>
<evidence type="ECO:0000256" key="3">
    <source>
        <dbReference type="ARBA" id="ARBA00022448"/>
    </source>
</evidence>